<dbReference type="Proteomes" id="UP001477672">
    <property type="component" value="Unassembled WGS sequence"/>
</dbReference>
<feature type="domain" description="D-isomer specific 2-hydroxyacid dehydrogenase catalytic" evidence="5">
    <location>
        <begin position="22"/>
        <end position="314"/>
    </location>
</feature>
<dbReference type="PROSITE" id="PS00671">
    <property type="entry name" value="D_2_HYDROXYACID_DH_3"/>
    <property type="match status" value="1"/>
</dbReference>
<dbReference type="PROSITE" id="PS00670">
    <property type="entry name" value="D_2_HYDROXYACID_DH_2"/>
    <property type="match status" value="1"/>
</dbReference>
<dbReference type="CDD" id="cd12162">
    <property type="entry name" value="2-Hacid_dh_4"/>
    <property type="match status" value="1"/>
</dbReference>
<keyword evidence="2 4" id="KW-0560">Oxidoreductase</keyword>
<gene>
    <name evidence="7" type="ORF">WMO24_10410</name>
</gene>
<evidence type="ECO:0000259" key="5">
    <source>
        <dbReference type="Pfam" id="PF00389"/>
    </source>
</evidence>
<evidence type="ECO:0000256" key="1">
    <source>
        <dbReference type="ARBA" id="ARBA00005854"/>
    </source>
</evidence>
<dbReference type="RefSeq" id="WP_349216388.1">
    <property type="nucleotide sequence ID" value="NZ_JBBMFA010000096.1"/>
</dbReference>
<dbReference type="InterPro" id="IPR029752">
    <property type="entry name" value="D-isomer_DH_CS1"/>
</dbReference>
<dbReference type="PANTHER" id="PTHR43761">
    <property type="entry name" value="D-ISOMER SPECIFIC 2-HYDROXYACID DEHYDROGENASE FAMILY PROTEIN (AFU_ORTHOLOGUE AFUA_1G13630)"/>
    <property type="match status" value="1"/>
</dbReference>
<dbReference type="Pfam" id="PF00389">
    <property type="entry name" value="2-Hacid_dh"/>
    <property type="match status" value="1"/>
</dbReference>
<accession>A0ABV1GG52</accession>
<dbReference type="InterPro" id="IPR006140">
    <property type="entry name" value="D-isomer_DH_NAD-bd"/>
</dbReference>
<dbReference type="InterPro" id="IPR006139">
    <property type="entry name" value="D-isomer_2_OHA_DH_cat_dom"/>
</dbReference>
<reference evidence="7 8" key="1">
    <citation type="submission" date="2024-03" db="EMBL/GenBank/DDBJ databases">
        <title>Human intestinal bacterial collection.</title>
        <authorList>
            <person name="Pauvert C."/>
            <person name="Hitch T.C.A."/>
            <person name="Clavel T."/>
        </authorList>
    </citation>
    <scope>NUCLEOTIDE SEQUENCE [LARGE SCALE GENOMIC DNA]</scope>
    <source>
        <strain evidence="7 8">CLA-JM-H11</strain>
    </source>
</reference>
<sequence>MRIVILDGYTENPGDLSWSGFEQLGELQVYARTSPQEVVSRIGNAEIVLTNKTEISGEMMKACPAIKYIGVLATGYNVVDVDTARKLEIAVTNIPTYGTQSVAQFAIAMLLEICCHVAHHDCAVHEGRWTNSADWCFWDMPLMELQGKTMGIVGLGRIGQATARIALALGMEVLAYDNHPDLSLRMNVRYVTLDELLACSDVVALHCPLFPDTDKLINRTTIGKMKDGAILLNNSRGQLVDEEALAEALKNGKLRAAAVDVVSKEPIEEDNPLLHAPNCIITPHISWAAFESRQRLMGLALENLTAFLKGERKNRVDG</sequence>
<dbReference type="PANTHER" id="PTHR43761:SF1">
    <property type="entry name" value="D-ISOMER SPECIFIC 2-HYDROXYACID DEHYDROGENASE CATALYTIC DOMAIN-CONTAINING PROTEIN-RELATED"/>
    <property type="match status" value="1"/>
</dbReference>
<keyword evidence="3" id="KW-0520">NAD</keyword>
<dbReference type="Gene3D" id="3.40.50.720">
    <property type="entry name" value="NAD(P)-binding Rossmann-like Domain"/>
    <property type="match status" value="2"/>
</dbReference>
<comment type="similarity">
    <text evidence="1 4">Belongs to the D-isomer specific 2-hydroxyacid dehydrogenase family.</text>
</comment>
<feature type="domain" description="D-isomer specific 2-hydroxyacid dehydrogenase NAD-binding" evidence="6">
    <location>
        <begin position="107"/>
        <end position="286"/>
    </location>
</feature>
<keyword evidence="8" id="KW-1185">Reference proteome</keyword>
<evidence type="ECO:0000313" key="7">
    <source>
        <dbReference type="EMBL" id="MEQ2520836.1"/>
    </source>
</evidence>
<dbReference type="EMBL" id="JBBMFA010000096">
    <property type="protein sequence ID" value="MEQ2520836.1"/>
    <property type="molecule type" value="Genomic_DNA"/>
</dbReference>
<dbReference type="InterPro" id="IPR050418">
    <property type="entry name" value="D-iso_2-hydroxyacid_DH_PdxB"/>
</dbReference>
<evidence type="ECO:0000256" key="4">
    <source>
        <dbReference type="RuleBase" id="RU003719"/>
    </source>
</evidence>
<dbReference type="Pfam" id="PF02826">
    <property type="entry name" value="2-Hacid_dh_C"/>
    <property type="match status" value="1"/>
</dbReference>
<dbReference type="SUPFAM" id="SSF51735">
    <property type="entry name" value="NAD(P)-binding Rossmann-fold domains"/>
    <property type="match status" value="1"/>
</dbReference>
<evidence type="ECO:0000259" key="6">
    <source>
        <dbReference type="Pfam" id="PF02826"/>
    </source>
</evidence>
<dbReference type="InterPro" id="IPR036291">
    <property type="entry name" value="NAD(P)-bd_dom_sf"/>
</dbReference>
<name>A0ABV1GG52_9FIRM</name>
<dbReference type="InterPro" id="IPR029753">
    <property type="entry name" value="D-isomer_DH_CS"/>
</dbReference>
<dbReference type="PROSITE" id="PS00065">
    <property type="entry name" value="D_2_HYDROXYACID_DH_1"/>
    <property type="match status" value="1"/>
</dbReference>
<protein>
    <submittedName>
        <fullName evidence="7">D-2-hydroxyacid dehydrogenase</fullName>
    </submittedName>
</protein>
<comment type="caution">
    <text evidence="7">The sequence shown here is derived from an EMBL/GenBank/DDBJ whole genome shotgun (WGS) entry which is preliminary data.</text>
</comment>
<dbReference type="SUPFAM" id="SSF52283">
    <property type="entry name" value="Formate/glycerate dehydrogenase catalytic domain-like"/>
    <property type="match status" value="1"/>
</dbReference>
<proteinExistence type="inferred from homology"/>
<organism evidence="7 8">
    <name type="scientific">Ruthenibacterium intestinale</name>
    <dbReference type="NCBI Taxonomy" id="3133163"/>
    <lineage>
        <taxon>Bacteria</taxon>
        <taxon>Bacillati</taxon>
        <taxon>Bacillota</taxon>
        <taxon>Clostridia</taxon>
        <taxon>Eubacteriales</taxon>
        <taxon>Oscillospiraceae</taxon>
        <taxon>Ruthenibacterium</taxon>
    </lineage>
</organism>
<evidence type="ECO:0000256" key="2">
    <source>
        <dbReference type="ARBA" id="ARBA00023002"/>
    </source>
</evidence>
<evidence type="ECO:0000256" key="3">
    <source>
        <dbReference type="ARBA" id="ARBA00023027"/>
    </source>
</evidence>
<evidence type="ECO:0000313" key="8">
    <source>
        <dbReference type="Proteomes" id="UP001477672"/>
    </source>
</evidence>